<feature type="signal peptide" evidence="2">
    <location>
        <begin position="1"/>
        <end position="18"/>
    </location>
</feature>
<dbReference type="PROSITE" id="PS51257">
    <property type="entry name" value="PROKAR_LIPOPROTEIN"/>
    <property type="match status" value="1"/>
</dbReference>
<dbReference type="EMBL" id="LQOT01000032">
    <property type="protein sequence ID" value="ORV47182.1"/>
    <property type="molecule type" value="Genomic_DNA"/>
</dbReference>
<feature type="chain" id="PRO_5012936530" description="Lipoprotein" evidence="2">
    <location>
        <begin position="19"/>
        <end position="128"/>
    </location>
</feature>
<gene>
    <name evidence="3" type="ORF">AWC02_09970</name>
</gene>
<evidence type="ECO:0008006" key="5">
    <source>
        <dbReference type="Google" id="ProtNLM"/>
    </source>
</evidence>
<evidence type="ECO:0000256" key="2">
    <source>
        <dbReference type="SAM" id="SignalP"/>
    </source>
</evidence>
<evidence type="ECO:0000256" key="1">
    <source>
        <dbReference type="SAM" id="MobiDB-lite"/>
    </source>
</evidence>
<comment type="caution">
    <text evidence="3">The sequence shown here is derived from an EMBL/GenBank/DDBJ whole genome shotgun (WGS) entry which is preliminary data.</text>
</comment>
<reference evidence="3 4" key="1">
    <citation type="submission" date="2016-01" db="EMBL/GenBank/DDBJ databases">
        <title>The new phylogeny of the genus Mycobacterium.</title>
        <authorList>
            <person name="Tarcisio F."/>
            <person name="Conor M."/>
            <person name="Antonella G."/>
            <person name="Elisabetta G."/>
            <person name="Giulia F.S."/>
            <person name="Sara T."/>
            <person name="Anna F."/>
            <person name="Clotilde B."/>
            <person name="Roberto B."/>
            <person name="Veronica D.S."/>
            <person name="Fabio R."/>
            <person name="Monica P."/>
            <person name="Olivier J."/>
            <person name="Enrico T."/>
            <person name="Nicola S."/>
        </authorList>
    </citation>
    <scope>NUCLEOTIDE SEQUENCE [LARGE SCALE GENOMIC DNA]</scope>
    <source>
        <strain evidence="3 4">ATCC 27353</strain>
    </source>
</reference>
<keyword evidence="2" id="KW-0732">Signal</keyword>
<protein>
    <recommendedName>
        <fullName evidence="5">Lipoprotein</fullName>
    </recommendedName>
</protein>
<evidence type="ECO:0000313" key="3">
    <source>
        <dbReference type="EMBL" id="ORV47182.1"/>
    </source>
</evidence>
<organism evidence="3 4">
    <name type="scientific">Mycolicibacter engbaekii</name>
    <dbReference type="NCBI Taxonomy" id="188915"/>
    <lineage>
        <taxon>Bacteria</taxon>
        <taxon>Bacillati</taxon>
        <taxon>Actinomycetota</taxon>
        <taxon>Actinomycetes</taxon>
        <taxon>Mycobacteriales</taxon>
        <taxon>Mycobacteriaceae</taxon>
        <taxon>Mycolicibacter</taxon>
    </lineage>
</organism>
<feature type="region of interest" description="Disordered" evidence="1">
    <location>
        <begin position="23"/>
        <end position="45"/>
    </location>
</feature>
<evidence type="ECO:0000313" key="4">
    <source>
        <dbReference type="Proteomes" id="UP000193465"/>
    </source>
</evidence>
<name>A0A1X1TRG9_9MYCO</name>
<sequence length="128" mass="13523">MMRITATLWAALASVGLAACGTDTGNTTPEPTQTETSGTVAAPLGDRLDTDGTASYFWPIQPKGYALFSVESGEPPDIHVFCPHDVAGCTTVKSGDKIHVVADYQTIEVPSFAKGPMPTFVVQHITLK</sequence>
<feature type="compositionally biased region" description="Polar residues" evidence="1">
    <location>
        <begin position="23"/>
        <end position="39"/>
    </location>
</feature>
<accession>A0A1X1TRG9</accession>
<proteinExistence type="predicted"/>
<dbReference type="AlphaFoldDB" id="A0A1X1TRG9"/>
<dbReference type="Proteomes" id="UP000193465">
    <property type="component" value="Unassembled WGS sequence"/>
</dbReference>
<keyword evidence="4" id="KW-1185">Reference proteome</keyword>